<evidence type="ECO:0000256" key="1">
    <source>
        <dbReference type="ARBA" id="ARBA00004571"/>
    </source>
</evidence>
<organism evidence="13 14">
    <name type="scientific">Hymenobacter tibetensis</name>
    <dbReference type="NCBI Taxonomy" id="497967"/>
    <lineage>
        <taxon>Bacteria</taxon>
        <taxon>Pseudomonadati</taxon>
        <taxon>Bacteroidota</taxon>
        <taxon>Cytophagia</taxon>
        <taxon>Cytophagales</taxon>
        <taxon>Hymenobacteraceae</taxon>
        <taxon>Hymenobacter</taxon>
    </lineage>
</organism>
<sequence>MKRFSTPCAFGKWTRSASTTACALCLPLLLPAAAGQVFASVREQVAQPAAVPLKQLLVQWEKQYGSSISYESNLIRGKLVVPQSGEGSLEDKLRGVLPQAGLQFEKLSAKAYVLLSAPGPVAGSASAAVADITVAGRVTQANGQALPGVTVVVKGTSQGTSTDGNGSFSLTVPSGSVLILSSIGFVAQEVAVTGPTLSVVLAENSKALDEVVVVGYGVQRKSDVTGAVASADIEAFREAPNTNIAQSLQGTVPGLNIGQVNSAGANPSIQIRGANTINGNADVLIVLDGIIYNGSLASINPDDVASIDVLKDASSTAVYGAQAANGVLLITTRKGKAGKTRIAYTGSYATQTPSKNLRPQNREEYLQRIRDLNYTQAYLAPDYTTPNPAFDITKFVDPLFLDASGNVNANDYDWWGNTTSPGYIQDHQLSVSGGGDKTTYLVSGGYTKQEGYIVNDQFNRKSIRINLETQATNWWKVGAQTFGSFNDYSGSEPTLNAIVRHPSLLTPYDEAGNLIPFPTQTILANPFQTFDVQDYDKRVTLFGNFYSEISAPFLKGLTYRLNFGNNYRTTNQYNSNKWGGGETGSASKNLDTYYDYTLDNILTYNKVFGKHEVTGTLLYSAIERQYSRTNASATGFSNITLGYNSLEQGNIQRTSSDAWDERLIGQMARLNYKFNNRYLLTATMRRDGFTGFATNKKYGLFPSAALGWIITDEPFFQYSAVNFLKLRAGYGSNGNLTSRYSSLSTVGPGVAYVFGDASTGSVFGQQVNSLANPNLKWESTRGINAGLDFVLLKNRLSGSLDYYNNKTNNLLFDVALTSITGFSTIRTNVGNVANQGMELSLTSVNVQTPAVKWSTTFNISGNRNKIIKLTGVDADGDGREDDLVASNLFIGKSINTIYDLKSDGLYQLGEEVPTGYYPGSARIVDANGDGKLERATDRVFLGREEPDYRTSMLNSVEYKGFTFRIFFNAVLGGENSYLGANNPNLGNALNDNSRRLNYFSGLDFWSPSNPNATYARSPLAPALAPSVYQNRSFVRLQDISLNYRFGGSVIKALHAENLGVFISAKNLATWTKWKGWDPETNQGYTDSGRPVLQGYSVGLNVTF</sequence>
<name>A0ABY4D4N2_9BACT</name>
<reference evidence="13 14" key="1">
    <citation type="submission" date="2022-03" db="EMBL/GenBank/DDBJ databases">
        <title>Hymenobactersp. isolated from the air.</title>
        <authorList>
            <person name="Won M."/>
            <person name="Kwon S.-W."/>
        </authorList>
    </citation>
    <scope>NUCLEOTIDE SEQUENCE [LARGE SCALE GENOMIC DNA]</scope>
    <source>
        <strain evidence="13 14">KACC 21982</strain>
        <plasmid evidence="13 14">unnamed1</plasmid>
    </source>
</reference>
<dbReference type="NCBIfam" id="TIGR04056">
    <property type="entry name" value="OMP_RagA_SusC"/>
    <property type="match status" value="1"/>
</dbReference>
<dbReference type="InterPro" id="IPR039426">
    <property type="entry name" value="TonB-dep_rcpt-like"/>
</dbReference>
<proteinExistence type="inferred from homology"/>
<dbReference type="Gene3D" id="2.60.40.1120">
    <property type="entry name" value="Carboxypeptidase-like, regulatory domain"/>
    <property type="match status" value="1"/>
</dbReference>
<evidence type="ECO:0000256" key="6">
    <source>
        <dbReference type="ARBA" id="ARBA00023136"/>
    </source>
</evidence>
<dbReference type="NCBIfam" id="TIGR04057">
    <property type="entry name" value="SusC_RagA_signa"/>
    <property type="match status" value="1"/>
</dbReference>
<keyword evidence="2 8" id="KW-0813">Transport</keyword>
<feature type="domain" description="TonB-dependent receptor plug" evidence="12">
    <location>
        <begin position="221"/>
        <end position="327"/>
    </location>
</feature>
<dbReference type="InterPro" id="IPR000531">
    <property type="entry name" value="Beta-barrel_TonB"/>
</dbReference>
<keyword evidence="13" id="KW-0675">Receptor</keyword>
<evidence type="ECO:0000313" key="14">
    <source>
        <dbReference type="Proteomes" id="UP000831113"/>
    </source>
</evidence>
<dbReference type="Proteomes" id="UP000831113">
    <property type="component" value="Plasmid unnamed1"/>
</dbReference>
<keyword evidence="6 8" id="KW-0472">Membrane</keyword>
<evidence type="ECO:0000259" key="12">
    <source>
        <dbReference type="Pfam" id="PF07715"/>
    </source>
</evidence>
<evidence type="ECO:0000256" key="5">
    <source>
        <dbReference type="ARBA" id="ARBA00023077"/>
    </source>
</evidence>
<dbReference type="InterPro" id="IPR037066">
    <property type="entry name" value="Plug_dom_sf"/>
</dbReference>
<keyword evidence="5 9" id="KW-0798">TonB box</keyword>
<dbReference type="InterPro" id="IPR023997">
    <property type="entry name" value="TonB-dep_OMP_SusC/RagA_CS"/>
</dbReference>
<keyword evidence="3 8" id="KW-1134">Transmembrane beta strand</keyword>
<dbReference type="Pfam" id="PF07715">
    <property type="entry name" value="Plug"/>
    <property type="match status" value="1"/>
</dbReference>
<dbReference type="InterPro" id="IPR012910">
    <property type="entry name" value="Plug_dom"/>
</dbReference>
<comment type="similarity">
    <text evidence="8 9">Belongs to the TonB-dependent receptor family.</text>
</comment>
<evidence type="ECO:0000256" key="8">
    <source>
        <dbReference type="PROSITE-ProRule" id="PRU01360"/>
    </source>
</evidence>
<dbReference type="Gene3D" id="2.40.170.20">
    <property type="entry name" value="TonB-dependent receptor, beta-barrel domain"/>
    <property type="match status" value="1"/>
</dbReference>
<keyword evidence="13" id="KW-0614">Plasmid</keyword>
<dbReference type="SUPFAM" id="SSF56935">
    <property type="entry name" value="Porins"/>
    <property type="match status" value="1"/>
</dbReference>
<feature type="signal peptide" evidence="10">
    <location>
        <begin position="1"/>
        <end position="39"/>
    </location>
</feature>
<keyword evidence="4 8" id="KW-0812">Transmembrane</keyword>
<dbReference type="Gene3D" id="2.170.130.10">
    <property type="entry name" value="TonB-dependent receptor, plug domain"/>
    <property type="match status" value="1"/>
</dbReference>
<evidence type="ECO:0000313" key="13">
    <source>
        <dbReference type="EMBL" id="UOG77323.1"/>
    </source>
</evidence>
<evidence type="ECO:0000256" key="9">
    <source>
        <dbReference type="RuleBase" id="RU003357"/>
    </source>
</evidence>
<evidence type="ECO:0000256" key="3">
    <source>
        <dbReference type="ARBA" id="ARBA00022452"/>
    </source>
</evidence>
<dbReference type="EMBL" id="CP094670">
    <property type="protein sequence ID" value="UOG77323.1"/>
    <property type="molecule type" value="Genomic_DNA"/>
</dbReference>
<evidence type="ECO:0000259" key="11">
    <source>
        <dbReference type="Pfam" id="PF00593"/>
    </source>
</evidence>
<accession>A0ABY4D4N2</accession>
<feature type="chain" id="PRO_5046132252" evidence="10">
    <location>
        <begin position="40"/>
        <end position="1103"/>
    </location>
</feature>
<dbReference type="Pfam" id="PF13715">
    <property type="entry name" value="CarbopepD_reg_2"/>
    <property type="match status" value="1"/>
</dbReference>
<dbReference type="InterPro" id="IPR036942">
    <property type="entry name" value="Beta-barrel_TonB_sf"/>
</dbReference>
<dbReference type="InterPro" id="IPR008969">
    <property type="entry name" value="CarboxyPept-like_regulatory"/>
</dbReference>
<dbReference type="Gene3D" id="3.55.50.30">
    <property type="match status" value="1"/>
</dbReference>
<evidence type="ECO:0000256" key="10">
    <source>
        <dbReference type="SAM" id="SignalP"/>
    </source>
</evidence>
<evidence type="ECO:0000256" key="4">
    <source>
        <dbReference type="ARBA" id="ARBA00022692"/>
    </source>
</evidence>
<comment type="subcellular location">
    <subcellularLocation>
        <location evidence="1 8">Cell outer membrane</location>
        <topology evidence="1 8">Multi-pass membrane protein</topology>
    </subcellularLocation>
</comment>
<evidence type="ECO:0000256" key="7">
    <source>
        <dbReference type="ARBA" id="ARBA00023237"/>
    </source>
</evidence>
<evidence type="ECO:0000256" key="2">
    <source>
        <dbReference type="ARBA" id="ARBA00022448"/>
    </source>
</evidence>
<keyword evidence="10" id="KW-0732">Signal</keyword>
<keyword evidence="7 8" id="KW-0998">Cell outer membrane</keyword>
<dbReference type="InterPro" id="IPR023996">
    <property type="entry name" value="TonB-dep_OMP_SusC/RagA"/>
</dbReference>
<feature type="domain" description="TonB-dependent receptor-like beta-barrel" evidence="11">
    <location>
        <begin position="525"/>
        <end position="1067"/>
    </location>
</feature>
<dbReference type="Pfam" id="PF00593">
    <property type="entry name" value="TonB_dep_Rec_b-barrel"/>
    <property type="match status" value="1"/>
</dbReference>
<dbReference type="RefSeq" id="WP_243803050.1">
    <property type="nucleotide sequence ID" value="NZ_CP094670.1"/>
</dbReference>
<protein>
    <submittedName>
        <fullName evidence="13">TonB-dependent receptor</fullName>
    </submittedName>
</protein>
<gene>
    <name evidence="13" type="ORF">MTX78_23540</name>
</gene>
<geneLocation type="plasmid" evidence="13 14">
    <name>unnamed1</name>
</geneLocation>
<dbReference type="PROSITE" id="PS52016">
    <property type="entry name" value="TONB_DEPENDENT_REC_3"/>
    <property type="match status" value="1"/>
</dbReference>
<dbReference type="SUPFAM" id="SSF49464">
    <property type="entry name" value="Carboxypeptidase regulatory domain-like"/>
    <property type="match status" value="1"/>
</dbReference>
<keyword evidence="14" id="KW-1185">Reference proteome</keyword>